<organism evidence="2 3">
    <name type="scientific">Mesorhabditis spiculigera</name>
    <dbReference type="NCBI Taxonomy" id="96644"/>
    <lineage>
        <taxon>Eukaryota</taxon>
        <taxon>Metazoa</taxon>
        <taxon>Ecdysozoa</taxon>
        <taxon>Nematoda</taxon>
        <taxon>Chromadorea</taxon>
        <taxon>Rhabditida</taxon>
        <taxon>Rhabditina</taxon>
        <taxon>Rhabditomorpha</taxon>
        <taxon>Rhabditoidea</taxon>
        <taxon>Rhabditidae</taxon>
        <taxon>Mesorhabditinae</taxon>
        <taxon>Mesorhabditis</taxon>
    </lineage>
</organism>
<evidence type="ECO:0000313" key="3">
    <source>
        <dbReference type="Proteomes" id="UP001177023"/>
    </source>
</evidence>
<keyword evidence="1" id="KW-1133">Transmembrane helix</keyword>
<proteinExistence type="predicted"/>
<keyword evidence="1" id="KW-0472">Membrane</keyword>
<name>A0AA36CID4_9BILA</name>
<feature type="transmembrane region" description="Helical" evidence="1">
    <location>
        <begin position="7"/>
        <end position="27"/>
    </location>
</feature>
<dbReference type="Proteomes" id="UP001177023">
    <property type="component" value="Unassembled WGS sequence"/>
</dbReference>
<reference evidence="2" key="1">
    <citation type="submission" date="2023-06" db="EMBL/GenBank/DDBJ databases">
        <authorList>
            <person name="Delattre M."/>
        </authorList>
    </citation>
    <scope>NUCLEOTIDE SEQUENCE</scope>
    <source>
        <strain evidence="2">AF72</strain>
    </source>
</reference>
<gene>
    <name evidence="2" type="ORF">MSPICULIGERA_LOCUS7342</name>
</gene>
<feature type="non-terminal residue" evidence="2">
    <location>
        <position position="88"/>
    </location>
</feature>
<keyword evidence="3" id="KW-1185">Reference proteome</keyword>
<evidence type="ECO:0000256" key="1">
    <source>
        <dbReference type="SAM" id="Phobius"/>
    </source>
</evidence>
<dbReference type="AlphaFoldDB" id="A0AA36CID4"/>
<keyword evidence="1" id="KW-0812">Transmembrane</keyword>
<protein>
    <submittedName>
        <fullName evidence="2">Uncharacterized protein</fullName>
    </submittedName>
</protein>
<comment type="caution">
    <text evidence="2">The sequence shown here is derived from an EMBL/GenBank/DDBJ whole genome shotgun (WGS) entry which is preliminary data.</text>
</comment>
<feature type="transmembrane region" description="Helical" evidence="1">
    <location>
        <begin position="33"/>
        <end position="59"/>
    </location>
</feature>
<dbReference type="EMBL" id="CATQJA010001844">
    <property type="protein sequence ID" value="CAJ0568831.1"/>
    <property type="molecule type" value="Genomic_DNA"/>
</dbReference>
<evidence type="ECO:0000313" key="2">
    <source>
        <dbReference type="EMBL" id="CAJ0568831.1"/>
    </source>
</evidence>
<accession>A0AA36CID4</accession>
<sequence length="88" mass="9745">MLLWSSGSYISVSLLSQALRILIHIFLGPQLALLAGLAIGQIALFLFLPYNAILSIIFLRRPKQQEMTINTVQEHSSTIRGSPTHSAR</sequence>